<evidence type="ECO:0000259" key="11">
    <source>
        <dbReference type="PROSITE" id="PS50021"/>
    </source>
</evidence>
<dbReference type="FunFam" id="1.10.418.10:FF:000063">
    <property type="entry name" value="Calmin"/>
    <property type="match status" value="1"/>
</dbReference>
<name>A0AA88ND76_CHASR</name>
<dbReference type="InterPro" id="IPR052403">
    <property type="entry name" value="LINC-complex_assoc"/>
</dbReference>
<feature type="region of interest" description="Disordered" evidence="10">
    <location>
        <begin position="384"/>
        <end position="404"/>
    </location>
</feature>
<comment type="caution">
    <text evidence="12">The sequence shown here is derived from an EMBL/GenBank/DDBJ whole genome shotgun (WGS) entry which is preliminary data.</text>
</comment>
<evidence type="ECO:0000256" key="6">
    <source>
        <dbReference type="ARBA" id="ARBA00023136"/>
    </source>
</evidence>
<dbReference type="Pfam" id="PF00307">
    <property type="entry name" value="CH"/>
    <property type="match status" value="2"/>
</dbReference>
<sequence>MQKAANQDLEKNLAGEISDHVQPEDQRKAVQKRTFTRWMNVFLQRCDPPVEVHDLFTDIQDGRILMALLEELSGCKLLYRFRSSSHRIFRLNNISKALAFLDDRHVKLFGIDASSIADGLPCAVLNLVWNIILYFQVKEVTGGLQRHLSSSLSSLSMNSYPSSSDLLPQPNESGSYTRNTLPSKGRKRARESKYHGKSIKTLLKWVQRCTSKFGVEVHDFGKSWRSGLAFLAMVKSINPELVDLKESLSREPKENIEQAFMIACQYLHIPLLLEPEDVTCSSPDEQSIITYVSMFLKHCSGTTEEHTTDTEILTPNFGSPASVHFGGTIAYDPQAQALLTGLENQNSEHPLRKRWFRNSSGSLCGTSFHSNGAVTAHLSSSSSDVFSPVHHHQEQSKPSVDESPFSLSSEEGIYSLSALDPDEEDAYSYILDLNKEVFLPYNQLKSQVVRVEEEAAEEINEEPIRVDVCEAFRKDQESSFVKNGDFDLESDARAQSVAYREFVVDKKESSFRHMTNNGAGFDTEPDDERGGKEEPKQERAVRRLSDGDYGGEEMTENVGAVTRGSDETETLEDEAEKTLIFKMANWQKEAEEGSMRGPFGLQVKEMVVGGDKERRSLTFDERKERKLDEEKENDAKEEGGANNQRDVGFKSCWVAVNETTDEYEIRGNRTTGINTEEEIDRKDSGFNMEGLTKNSKDENKEEHNGEVKKPVEFKAVEEKENELKTRTRTRTDKKATTVNHPVETTMTNGADRSALIHDCDKGCSPACSGSSPSLCEGGLILQSLAASCDISPIELEMLLVFWILLYCCLILPQMDL</sequence>
<feature type="compositionally biased region" description="Basic and acidic residues" evidence="10">
    <location>
        <begin position="614"/>
        <end position="639"/>
    </location>
</feature>
<feature type="domain" description="Calponin-homology (CH)" evidence="11">
    <location>
        <begin position="196"/>
        <end position="300"/>
    </location>
</feature>
<evidence type="ECO:0000256" key="9">
    <source>
        <dbReference type="ARBA" id="ARBA00082870"/>
    </source>
</evidence>
<evidence type="ECO:0000313" key="13">
    <source>
        <dbReference type="Proteomes" id="UP001187415"/>
    </source>
</evidence>
<keyword evidence="5" id="KW-1133">Transmembrane helix</keyword>
<dbReference type="PANTHER" id="PTHR47535:SF9">
    <property type="entry name" value="CALPONIN-HOMOLOGY (CH) DOMAIN-CONTAINING PROTEIN"/>
    <property type="match status" value="1"/>
</dbReference>
<gene>
    <name evidence="12" type="ORF">Q5P01_005254</name>
</gene>
<accession>A0AA88ND76</accession>
<evidence type="ECO:0000256" key="10">
    <source>
        <dbReference type="SAM" id="MobiDB-lite"/>
    </source>
</evidence>
<evidence type="ECO:0000256" key="7">
    <source>
        <dbReference type="ARBA" id="ARBA00023203"/>
    </source>
</evidence>
<dbReference type="GO" id="GO:0007097">
    <property type="term" value="P:nuclear migration"/>
    <property type="evidence" value="ECO:0007669"/>
    <property type="project" value="TreeGrafter"/>
</dbReference>
<dbReference type="InterPro" id="IPR036872">
    <property type="entry name" value="CH_dom_sf"/>
</dbReference>
<feature type="domain" description="Calponin-homology (CH)" evidence="11">
    <location>
        <begin position="29"/>
        <end position="136"/>
    </location>
</feature>
<dbReference type="SUPFAM" id="SSF47576">
    <property type="entry name" value="Calponin-homology domain, CH-domain"/>
    <property type="match status" value="1"/>
</dbReference>
<dbReference type="Gene3D" id="1.10.418.10">
    <property type="entry name" value="Calponin-like domain"/>
    <property type="match status" value="2"/>
</dbReference>
<dbReference type="FunFam" id="1.10.418.10:FF:000057">
    <property type="entry name" value="Calmin"/>
    <property type="match status" value="1"/>
</dbReference>
<dbReference type="PANTHER" id="PTHR47535">
    <property type="entry name" value="MUSCLE-SPECIFIC PROTEIN 300 KDA, ISOFORM G"/>
    <property type="match status" value="1"/>
</dbReference>
<reference evidence="12" key="1">
    <citation type="submission" date="2023-07" db="EMBL/GenBank/DDBJ databases">
        <title>Chromosome-level Genome Assembly of Striped Snakehead (Channa striata).</title>
        <authorList>
            <person name="Liu H."/>
        </authorList>
    </citation>
    <scope>NUCLEOTIDE SEQUENCE</scope>
    <source>
        <strain evidence="12">Gz</strain>
        <tissue evidence="12">Muscle</tissue>
    </source>
</reference>
<proteinExistence type="predicted"/>
<protein>
    <recommendedName>
        <fullName evidence="8">Calmin</fullName>
    </recommendedName>
    <alternativeName>
        <fullName evidence="9">Calponin-like transmembrane domain protein</fullName>
    </alternativeName>
</protein>
<feature type="compositionally biased region" description="Basic and acidic residues" evidence="10">
    <location>
        <begin position="694"/>
        <end position="706"/>
    </location>
</feature>
<dbReference type="PROSITE" id="PS00019">
    <property type="entry name" value="ACTININ_1"/>
    <property type="match status" value="1"/>
</dbReference>
<evidence type="ECO:0000256" key="3">
    <source>
        <dbReference type="ARBA" id="ARBA00022692"/>
    </source>
</evidence>
<dbReference type="PROSITE" id="PS50021">
    <property type="entry name" value="CH"/>
    <property type="match status" value="2"/>
</dbReference>
<feature type="compositionally biased region" description="Polar residues" evidence="10">
    <location>
        <begin position="170"/>
        <end position="182"/>
    </location>
</feature>
<keyword evidence="4" id="KW-0677">Repeat</keyword>
<feature type="region of interest" description="Disordered" evidence="10">
    <location>
        <begin position="614"/>
        <end position="645"/>
    </location>
</feature>
<dbReference type="SMART" id="SM00033">
    <property type="entry name" value="CH"/>
    <property type="match status" value="2"/>
</dbReference>
<evidence type="ECO:0000313" key="12">
    <source>
        <dbReference type="EMBL" id="KAK2856519.1"/>
    </source>
</evidence>
<dbReference type="InterPro" id="IPR001715">
    <property type="entry name" value="CH_dom"/>
</dbReference>
<feature type="compositionally biased region" description="Basic and acidic residues" evidence="10">
    <location>
        <begin position="528"/>
        <end position="542"/>
    </location>
</feature>
<organism evidence="12 13">
    <name type="scientific">Channa striata</name>
    <name type="common">Snakehead murrel</name>
    <name type="synonym">Ophicephalus striatus</name>
    <dbReference type="NCBI Taxonomy" id="64152"/>
    <lineage>
        <taxon>Eukaryota</taxon>
        <taxon>Metazoa</taxon>
        <taxon>Chordata</taxon>
        <taxon>Craniata</taxon>
        <taxon>Vertebrata</taxon>
        <taxon>Euteleostomi</taxon>
        <taxon>Actinopterygii</taxon>
        <taxon>Neopterygii</taxon>
        <taxon>Teleostei</taxon>
        <taxon>Neoteleostei</taxon>
        <taxon>Acanthomorphata</taxon>
        <taxon>Anabantaria</taxon>
        <taxon>Anabantiformes</taxon>
        <taxon>Channoidei</taxon>
        <taxon>Channidae</taxon>
        <taxon>Channa</taxon>
    </lineage>
</organism>
<dbReference type="EMBL" id="JAUPFM010000003">
    <property type="protein sequence ID" value="KAK2856519.1"/>
    <property type="molecule type" value="Genomic_DNA"/>
</dbReference>
<feature type="region of interest" description="Disordered" evidence="10">
    <location>
        <begin position="163"/>
        <end position="192"/>
    </location>
</feature>
<evidence type="ECO:0000256" key="5">
    <source>
        <dbReference type="ARBA" id="ARBA00022989"/>
    </source>
</evidence>
<dbReference type="InterPro" id="IPR001589">
    <property type="entry name" value="Actinin_actin-bd_CS"/>
</dbReference>
<evidence type="ECO:0000256" key="1">
    <source>
        <dbReference type="ARBA" id="ARBA00004211"/>
    </source>
</evidence>
<keyword evidence="13" id="KW-1185">Reference proteome</keyword>
<feature type="region of interest" description="Disordered" evidence="10">
    <location>
        <begin position="513"/>
        <end position="542"/>
    </location>
</feature>
<feature type="region of interest" description="Disordered" evidence="10">
    <location>
        <begin position="685"/>
        <end position="706"/>
    </location>
</feature>
<keyword evidence="6" id="KW-0472">Membrane</keyword>
<evidence type="ECO:0000256" key="4">
    <source>
        <dbReference type="ARBA" id="ARBA00022737"/>
    </source>
</evidence>
<comment type="subcellular location">
    <subcellularLocation>
        <location evidence="1">Membrane</location>
        <topology evidence="1">Single-pass type IV membrane protein</topology>
    </subcellularLocation>
</comment>
<keyword evidence="3" id="KW-0812">Transmembrane</keyword>
<dbReference type="Proteomes" id="UP001187415">
    <property type="component" value="Unassembled WGS sequence"/>
</dbReference>
<keyword evidence="7" id="KW-0009">Actin-binding</keyword>
<dbReference type="GO" id="GO:0051015">
    <property type="term" value="F:actin filament binding"/>
    <property type="evidence" value="ECO:0007669"/>
    <property type="project" value="TreeGrafter"/>
</dbReference>
<dbReference type="GO" id="GO:0034993">
    <property type="term" value="C:meiotic nuclear membrane microtubule tethering complex"/>
    <property type="evidence" value="ECO:0007669"/>
    <property type="project" value="TreeGrafter"/>
</dbReference>
<dbReference type="GO" id="GO:0005737">
    <property type="term" value="C:cytoplasm"/>
    <property type="evidence" value="ECO:0007669"/>
    <property type="project" value="TreeGrafter"/>
</dbReference>
<dbReference type="GO" id="GO:0005640">
    <property type="term" value="C:nuclear outer membrane"/>
    <property type="evidence" value="ECO:0007669"/>
    <property type="project" value="TreeGrafter"/>
</dbReference>
<dbReference type="AlphaFoldDB" id="A0AA88ND76"/>
<evidence type="ECO:0000256" key="2">
    <source>
        <dbReference type="ARBA" id="ARBA00022553"/>
    </source>
</evidence>
<keyword evidence="2" id="KW-0597">Phosphoprotein</keyword>
<evidence type="ECO:0000256" key="8">
    <source>
        <dbReference type="ARBA" id="ARBA00070333"/>
    </source>
</evidence>